<keyword evidence="1" id="KW-0812">Transmembrane</keyword>
<organism evidence="2 3">
    <name type="scientific">Glycomyces mayteni</name>
    <dbReference type="NCBI Taxonomy" id="543887"/>
    <lineage>
        <taxon>Bacteria</taxon>
        <taxon>Bacillati</taxon>
        <taxon>Actinomycetota</taxon>
        <taxon>Actinomycetes</taxon>
        <taxon>Glycomycetales</taxon>
        <taxon>Glycomycetaceae</taxon>
        <taxon>Glycomyces</taxon>
    </lineage>
</organism>
<dbReference type="Proteomes" id="UP001596470">
    <property type="component" value="Unassembled WGS sequence"/>
</dbReference>
<dbReference type="EMBL" id="JBHSYS010000002">
    <property type="protein sequence ID" value="MFC6957590.1"/>
    <property type="molecule type" value="Genomic_DNA"/>
</dbReference>
<evidence type="ECO:0000313" key="2">
    <source>
        <dbReference type="EMBL" id="MFC6957590.1"/>
    </source>
</evidence>
<gene>
    <name evidence="2" type="ORF">ACFQS3_10335</name>
</gene>
<dbReference type="Gene3D" id="1.20.120.1630">
    <property type="match status" value="1"/>
</dbReference>
<dbReference type="Pfam" id="PF06966">
    <property type="entry name" value="DUF1295"/>
    <property type="match status" value="1"/>
</dbReference>
<feature type="transmembrane region" description="Helical" evidence="1">
    <location>
        <begin position="67"/>
        <end position="86"/>
    </location>
</feature>
<sequence length="264" mass="29048">MTDWGALADNLSAAAVASLAVLLAAFVFGAARDRHRVVDVAWGLAFTAIALVTFAMSAGHGDPLRRWLVMAMTVAWGLRLAVHLLVRNWGHPEDRRYAAMLGTARGSRNWYAFRKVYLLQAAIAWFVSLPVQLAQYDPSPPGALFFTGLALWAVGLAFESVGDAQLRAFRRDRANRGLVLDTGLWRYTRHPNYFGDACVWWGLYLTACGTWPGAATVLSAALMTYFLAAKTGKPLMESHLAATRPAYAAYTRRTSGFLPRPPRD</sequence>
<feature type="transmembrane region" description="Helical" evidence="1">
    <location>
        <begin position="12"/>
        <end position="31"/>
    </location>
</feature>
<dbReference type="PANTHER" id="PTHR32251">
    <property type="entry name" value="3-OXO-5-ALPHA-STEROID 4-DEHYDROGENASE"/>
    <property type="match status" value="1"/>
</dbReference>
<feature type="transmembrane region" description="Helical" evidence="1">
    <location>
        <begin position="40"/>
        <end position="61"/>
    </location>
</feature>
<feature type="transmembrane region" description="Helical" evidence="1">
    <location>
        <begin position="116"/>
        <end position="136"/>
    </location>
</feature>
<evidence type="ECO:0000256" key="1">
    <source>
        <dbReference type="SAM" id="Phobius"/>
    </source>
</evidence>
<keyword evidence="1" id="KW-1133">Transmembrane helix</keyword>
<dbReference type="PROSITE" id="PS50244">
    <property type="entry name" value="S5A_REDUCTASE"/>
    <property type="match status" value="1"/>
</dbReference>
<dbReference type="RefSeq" id="WP_382349431.1">
    <property type="nucleotide sequence ID" value="NZ_JBHMBP010000002.1"/>
</dbReference>
<evidence type="ECO:0000313" key="3">
    <source>
        <dbReference type="Proteomes" id="UP001596470"/>
    </source>
</evidence>
<keyword evidence="3" id="KW-1185">Reference proteome</keyword>
<proteinExistence type="predicted"/>
<accession>A0ABW2D7W6</accession>
<reference evidence="3" key="1">
    <citation type="journal article" date="2019" name="Int. J. Syst. Evol. Microbiol.">
        <title>The Global Catalogue of Microorganisms (GCM) 10K type strain sequencing project: providing services to taxonomists for standard genome sequencing and annotation.</title>
        <authorList>
            <consortium name="The Broad Institute Genomics Platform"/>
            <consortium name="The Broad Institute Genome Sequencing Center for Infectious Disease"/>
            <person name="Wu L."/>
            <person name="Ma J."/>
        </authorList>
    </citation>
    <scope>NUCLEOTIDE SEQUENCE [LARGE SCALE GENOMIC DNA]</scope>
    <source>
        <strain evidence="3">KACC 12634</strain>
    </source>
</reference>
<feature type="transmembrane region" description="Helical" evidence="1">
    <location>
        <begin position="142"/>
        <end position="161"/>
    </location>
</feature>
<dbReference type="InterPro" id="IPR010721">
    <property type="entry name" value="UstE-like"/>
</dbReference>
<protein>
    <submittedName>
        <fullName evidence="2">DUF1295 domain-containing protein</fullName>
    </submittedName>
</protein>
<name>A0ABW2D7W6_9ACTN</name>
<comment type="caution">
    <text evidence="2">The sequence shown here is derived from an EMBL/GenBank/DDBJ whole genome shotgun (WGS) entry which is preliminary data.</text>
</comment>
<keyword evidence="1" id="KW-0472">Membrane</keyword>
<dbReference type="PANTHER" id="PTHR32251:SF17">
    <property type="entry name" value="STEROID 5-ALPHA REDUCTASE C-TERMINAL DOMAIN-CONTAINING PROTEIN"/>
    <property type="match status" value="1"/>
</dbReference>